<protein>
    <submittedName>
        <fullName evidence="2">Uncharacterized protein</fullName>
    </submittedName>
</protein>
<feature type="compositionally biased region" description="Basic and acidic residues" evidence="1">
    <location>
        <begin position="261"/>
        <end position="270"/>
    </location>
</feature>
<evidence type="ECO:0000313" key="2">
    <source>
        <dbReference type="EMBL" id="CAD8838665.1"/>
    </source>
</evidence>
<evidence type="ECO:0000256" key="1">
    <source>
        <dbReference type="SAM" id="MobiDB-lite"/>
    </source>
</evidence>
<dbReference type="PANTHER" id="PTHR30283:SF4">
    <property type="entry name" value="PEROXIDE STRESS RESISTANCE PROTEIN YAAA"/>
    <property type="match status" value="1"/>
</dbReference>
<accession>A0A7S1A101</accession>
<gene>
    <name evidence="2" type="ORF">NSCI0253_LOCUS13013</name>
</gene>
<dbReference type="HAMAP" id="MF_00652">
    <property type="entry name" value="UPF0246"/>
    <property type="match status" value="1"/>
</dbReference>
<proteinExistence type="inferred from homology"/>
<reference evidence="2" key="1">
    <citation type="submission" date="2021-01" db="EMBL/GenBank/DDBJ databases">
        <authorList>
            <person name="Corre E."/>
            <person name="Pelletier E."/>
            <person name="Niang G."/>
            <person name="Scheremetjew M."/>
            <person name="Finn R."/>
            <person name="Kale V."/>
            <person name="Holt S."/>
            <person name="Cochrane G."/>
            <person name="Meng A."/>
            <person name="Brown T."/>
            <person name="Cohen L."/>
        </authorList>
    </citation>
    <scope>NUCLEOTIDE SEQUENCE</scope>
</reference>
<organism evidence="2">
    <name type="scientific">Noctiluca scintillans</name>
    <name type="common">Sea sparkle</name>
    <name type="synonym">Red tide dinoflagellate</name>
    <dbReference type="NCBI Taxonomy" id="2966"/>
    <lineage>
        <taxon>Eukaryota</taxon>
        <taxon>Sar</taxon>
        <taxon>Alveolata</taxon>
        <taxon>Dinophyceae</taxon>
        <taxon>Noctilucales</taxon>
        <taxon>Noctilucaceae</taxon>
        <taxon>Noctiluca</taxon>
    </lineage>
</organism>
<dbReference type="InterPro" id="IPR005583">
    <property type="entry name" value="YaaA"/>
</dbReference>
<name>A0A7S1A101_NOCSC</name>
<dbReference type="Pfam" id="PF03883">
    <property type="entry name" value="H2O2_YaaD"/>
    <property type="match status" value="1"/>
</dbReference>
<dbReference type="EMBL" id="HBFQ01018603">
    <property type="protein sequence ID" value="CAD8838665.1"/>
    <property type="molecule type" value="Transcribed_RNA"/>
</dbReference>
<dbReference type="GO" id="GO:0033194">
    <property type="term" value="P:response to hydroperoxide"/>
    <property type="evidence" value="ECO:0007669"/>
    <property type="project" value="TreeGrafter"/>
</dbReference>
<dbReference type="AlphaFoldDB" id="A0A7S1A101"/>
<dbReference type="GO" id="GO:0005829">
    <property type="term" value="C:cytosol"/>
    <property type="evidence" value="ECO:0007669"/>
    <property type="project" value="TreeGrafter"/>
</dbReference>
<sequence length="270" mass="29446">MICVLSPAKAMDLSGDPNHGVMSEPVIRDTCELLEVCKKLSPEDLRGLMGVSGAIAEKDFRRYQEWDANPCKAACLAMDGPAYRGFDGESLSPKERNVAQEKVRILSGLYGVLRPYDAIRPYRLEMGSKLQTSRGSTLYQFWGSVIAEHISKGAKLIVNAASQEYWKAVPLEALSVPVVTVDFPGPAVYAKKARGLICRYAVQQNCKTAEDLHAFAGTPGDSYAFDGAASTSSKLIFRRLGTAAGPTKSIALKRPAGSLEQEERKRAREQ</sequence>
<feature type="region of interest" description="Disordered" evidence="1">
    <location>
        <begin position="248"/>
        <end position="270"/>
    </location>
</feature>
<dbReference type="PANTHER" id="PTHR30283">
    <property type="entry name" value="PEROXIDE STRESS RESPONSE PROTEIN YAAA"/>
    <property type="match status" value="1"/>
</dbReference>